<proteinExistence type="inferred from homology"/>
<keyword evidence="2 4" id="KW-0378">Hydrolase</keyword>
<sequence>MRVEVDGIRIFFEVAGFSLEADGPEFRKRPTLVALHGGPGWDHSASRDALAVLSEFCQVIFYDHRAHGRSDGWEDISRQTLDQWGDDVAAFCDALEIEKPFILGTSFGGMVAQSYAVRHPDHASGVILNSTSAKFVLDDVCETFRRVVGEDAEHIARQAFTTGTPESLERYYERCLPKYSTDPMPPDKKARIIYNEELIRRLLSPGGALRQMDFLPKLGSITCPVLVLGGRDDPICPPQAATAIAEAIGKNAELHIIEGCRHGIVQENPEIGAVLVKDFLDRVFSPRA</sequence>
<dbReference type="InterPro" id="IPR050266">
    <property type="entry name" value="AB_hydrolase_sf"/>
</dbReference>
<reference evidence="4" key="1">
    <citation type="submission" date="2023-02" db="EMBL/GenBank/DDBJ databases">
        <title>Genome sequence of Hyphococcus flavus.</title>
        <authorList>
            <person name="Rong J.-C."/>
            <person name="Zhao Q."/>
            <person name="Yi M."/>
            <person name="Wu J.-Y."/>
        </authorList>
    </citation>
    <scope>NUCLEOTIDE SEQUENCE</scope>
    <source>
        <strain evidence="4">MCCC 1K03223</strain>
    </source>
</reference>
<dbReference type="PANTHER" id="PTHR43798">
    <property type="entry name" value="MONOACYLGLYCEROL LIPASE"/>
    <property type="match status" value="1"/>
</dbReference>
<evidence type="ECO:0000259" key="3">
    <source>
        <dbReference type="Pfam" id="PF00561"/>
    </source>
</evidence>
<gene>
    <name evidence="4" type="ORF">PUV54_09200</name>
</gene>
<dbReference type="EMBL" id="CP118166">
    <property type="protein sequence ID" value="WDI30134.1"/>
    <property type="molecule type" value="Genomic_DNA"/>
</dbReference>
<evidence type="ECO:0000313" key="5">
    <source>
        <dbReference type="Proteomes" id="UP001214043"/>
    </source>
</evidence>
<dbReference type="InterPro" id="IPR029058">
    <property type="entry name" value="AB_hydrolase_fold"/>
</dbReference>
<organism evidence="4 5">
    <name type="scientific">Hyphococcus flavus</name>
    <dbReference type="NCBI Taxonomy" id="1866326"/>
    <lineage>
        <taxon>Bacteria</taxon>
        <taxon>Pseudomonadati</taxon>
        <taxon>Pseudomonadota</taxon>
        <taxon>Alphaproteobacteria</taxon>
        <taxon>Parvularculales</taxon>
        <taxon>Parvularculaceae</taxon>
        <taxon>Hyphococcus</taxon>
    </lineage>
</organism>
<evidence type="ECO:0000256" key="2">
    <source>
        <dbReference type="ARBA" id="ARBA00022801"/>
    </source>
</evidence>
<comment type="similarity">
    <text evidence="1">Belongs to the peptidase S33 family.</text>
</comment>
<dbReference type="Proteomes" id="UP001214043">
    <property type="component" value="Chromosome"/>
</dbReference>
<dbReference type="PRINTS" id="PR00793">
    <property type="entry name" value="PROAMNOPTASE"/>
</dbReference>
<dbReference type="RefSeq" id="WP_274491928.1">
    <property type="nucleotide sequence ID" value="NZ_CP118166.1"/>
</dbReference>
<dbReference type="KEGG" id="hfl:PUV54_09200"/>
<dbReference type="InterPro" id="IPR000073">
    <property type="entry name" value="AB_hydrolase_1"/>
</dbReference>
<dbReference type="SUPFAM" id="SSF53474">
    <property type="entry name" value="alpha/beta-Hydrolases"/>
    <property type="match status" value="1"/>
</dbReference>
<dbReference type="Pfam" id="PF00561">
    <property type="entry name" value="Abhydrolase_1"/>
    <property type="match status" value="1"/>
</dbReference>
<feature type="domain" description="AB hydrolase-1" evidence="3">
    <location>
        <begin position="30"/>
        <end position="268"/>
    </location>
</feature>
<accession>A0AAF0CEG7</accession>
<dbReference type="AlphaFoldDB" id="A0AAF0CEG7"/>
<name>A0AAF0CEG7_9PROT</name>
<dbReference type="InterPro" id="IPR002410">
    <property type="entry name" value="Peptidase_S33"/>
</dbReference>
<keyword evidence="5" id="KW-1185">Reference proteome</keyword>
<dbReference type="GO" id="GO:0006508">
    <property type="term" value="P:proteolysis"/>
    <property type="evidence" value="ECO:0007669"/>
    <property type="project" value="InterPro"/>
</dbReference>
<evidence type="ECO:0000313" key="4">
    <source>
        <dbReference type="EMBL" id="WDI30134.1"/>
    </source>
</evidence>
<dbReference type="PRINTS" id="PR00111">
    <property type="entry name" value="ABHYDROLASE"/>
</dbReference>
<dbReference type="GO" id="GO:0008233">
    <property type="term" value="F:peptidase activity"/>
    <property type="evidence" value="ECO:0007669"/>
    <property type="project" value="InterPro"/>
</dbReference>
<evidence type="ECO:0000256" key="1">
    <source>
        <dbReference type="ARBA" id="ARBA00010088"/>
    </source>
</evidence>
<dbReference type="Gene3D" id="3.40.50.1820">
    <property type="entry name" value="alpha/beta hydrolase"/>
    <property type="match status" value="1"/>
</dbReference>
<protein>
    <submittedName>
        <fullName evidence="4">Alpha/beta hydrolase</fullName>
    </submittedName>
</protein>